<accession>A0A377JJT8</accession>
<dbReference type="AlphaFoldDB" id="A0A377JJT8"/>
<protein>
    <submittedName>
        <fullName evidence="1">Terminase small subunit</fullName>
    </submittedName>
</protein>
<evidence type="ECO:0000313" key="1">
    <source>
        <dbReference type="EMBL" id="STP06042.1"/>
    </source>
</evidence>
<proteinExistence type="predicted"/>
<evidence type="ECO:0000313" key="2">
    <source>
        <dbReference type="Proteomes" id="UP000254186"/>
    </source>
</evidence>
<sequence>MGYGREIRSQFAKAYAKMGNATHALRMVLGEERAGRMKPHTLRAKASELLNHYRVAEQIEQEKAEMQQRGEVLPHYRLRTWRADLITGEPIEIKLPPARPFVIPRGMKGLFKEVERLKRSITKPDIFLIRNKKIR</sequence>
<gene>
    <name evidence="1" type="ORF">NCTC10672_02059</name>
</gene>
<dbReference type="EMBL" id="UGHY01000002">
    <property type="protein sequence ID" value="STP06042.1"/>
    <property type="molecule type" value="Genomic_DNA"/>
</dbReference>
<dbReference type="InterPro" id="IPR038713">
    <property type="entry name" value="Terminase_Gp1_N_sf"/>
</dbReference>
<dbReference type="RefSeq" id="WP_115180666.1">
    <property type="nucleotide sequence ID" value="NZ_UGHY01000002.1"/>
</dbReference>
<dbReference type="Gene3D" id="1.10.10.1400">
    <property type="entry name" value="Terminase, small subunit, N-terminal DNA-binding domain, HTH motif"/>
    <property type="match status" value="1"/>
</dbReference>
<name>A0A377JJT8_HAEPA</name>
<organism evidence="1 2">
    <name type="scientific">Haemophilus parainfluenzae</name>
    <dbReference type="NCBI Taxonomy" id="729"/>
    <lineage>
        <taxon>Bacteria</taxon>
        <taxon>Pseudomonadati</taxon>
        <taxon>Pseudomonadota</taxon>
        <taxon>Gammaproteobacteria</taxon>
        <taxon>Pasteurellales</taxon>
        <taxon>Pasteurellaceae</taxon>
        <taxon>Haemophilus</taxon>
    </lineage>
</organism>
<dbReference type="Proteomes" id="UP000254186">
    <property type="component" value="Unassembled WGS sequence"/>
</dbReference>
<reference evidence="1 2" key="1">
    <citation type="submission" date="2018-06" db="EMBL/GenBank/DDBJ databases">
        <authorList>
            <consortium name="Pathogen Informatics"/>
            <person name="Doyle S."/>
        </authorList>
    </citation>
    <scope>NUCLEOTIDE SEQUENCE [LARGE SCALE GENOMIC DNA]</scope>
    <source>
        <strain evidence="1 2">NCTC10672</strain>
    </source>
</reference>